<dbReference type="GO" id="GO:0004984">
    <property type="term" value="F:olfactory receptor activity"/>
    <property type="evidence" value="ECO:0007669"/>
    <property type="project" value="InterPro"/>
</dbReference>
<keyword evidence="5 10" id="KW-1133">Transmembrane helix</keyword>
<dbReference type="Gene3D" id="1.20.1070.10">
    <property type="entry name" value="Rhodopsin 7-helix transmembrane proteins"/>
    <property type="match status" value="1"/>
</dbReference>
<dbReference type="InterPro" id="IPR000725">
    <property type="entry name" value="Olfact_rcpt"/>
</dbReference>
<proteinExistence type="predicted"/>
<dbReference type="PROSITE" id="PS50262">
    <property type="entry name" value="G_PROTEIN_RECEP_F1_2"/>
    <property type="match status" value="1"/>
</dbReference>
<dbReference type="Pfam" id="PF13853">
    <property type="entry name" value="7tm_4"/>
    <property type="match status" value="1"/>
</dbReference>
<dbReference type="PRINTS" id="PR00237">
    <property type="entry name" value="GPCRRHODOPSN"/>
</dbReference>
<comment type="subcellular location">
    <subcellularLocation>
        <location evidence="1">Membrane</location>
        <topology evidence="1">Multi-pass membrane protein</topology>
    </subcellularLocation>
</comment>
<evidence type="ECO:0000256" key="10">
    <source>
        <dbReference type="SAM" id="Phobius"/>
    </source>
</evidence>
<dbReference type="Ensembl" id="ENSCCNT00000002501.1">
    <property type="protein sequence ID" value="ENSCCNP00000001876.1"/>
    <property type="gene ID" value="ENSCCNG00000002087.1"/>
</dbReference>
<keyword evidence="4" id="KW-0552">Olfaction</keyword>
<feature type="transmembrane region" description="Helical" evidence="10">
    <location>
        <begin position="63"/>
        <end position="90"/>
    </location>
</feature>
<feature type="domain" description="G-protein coupled receptors family 1 profile" evidence="11">
    <location>
        <begin position="44"/>
        <end position="294"/>
    </location>
</feature>
<feature type="transmembrane region" description="Helical" evidence="10">
    <location>
        <begin position="96"/>
        <end position="123"/>
    </location>
</feature>
<dbReference type="InterPro" id="IPR017452">
    <property type="entry name" value="GPCR_Rhodpsn_7TM"/>
</dbReference>
<evidence type="ECO:0000256" key="3">
    <source>
        <dbReference type="ARBA" id="ARBA00022692"/>
    </source>
</evidence>
<dbReference type="PRINTS" id="PR00245">
    <property type="entry name" value="OLFACTORYR"/>
</dbReference>
<dbReference type="InterPro" id="IPR050402">
    <property type="entry name" value="OR51/52/56-like"/>
</dbReference>
<evidence type="ECO:0000256" key="7">
    <source>
        <dbReference type="ARBA" id="ARBA00023136"/>
    </source>
</evidence>
<dbReference type="GO" id="GO:0004930">
    <property type="term" value="F:G protein-coupled receptor activity"/>
    <property type="evidence" value="ECO:0007669"/>
    <property type="project" value="UniProtKB-KW"/>
</dbReference>
<organism evidence="12">
    <name type="scientific">Castor canadensis</name>
    <name type="common">American beaver</name>
    <dbReference type="NCBI Taxonomy" id="51338"/>
    <lineage>
        <taxon>Eukaryota</taxon>
        <taxon>Metazoa</taxon>
        <taxon>Chordata</taxon>
        <taxon>Craniata</taxon>
        <taxon>Vertebrata</taxon>
        <taxon>Euteleostomi</taxon>
        <taxon>Mammalia</taxon>
        <taxon>Eutheria</taxon>
        <taxon>Euarchontoglires</taxon>
        <taxon>Glires</taxon>
        <taxon>Rodentia</taxon>
        <taxon>Castorimorpha</taxon>
        <taxon>Castoridae</taxon>
        <taxon>Castor</taxon>
    </lineage>
</organism>
<dbReference type="AlphaFoldDB" id="A0A8C0W1Y6"/>
<dbReference type="SUPFAM" id="SSF81321">
    <property type="entry name" value="Family A G protein-coupled receptor-like"/>
    <property type="match status" value="1"/>
</dbReference>
<sequence>MVLAPNNTETQVTEFIMMCFPGMQDTQHWLLIVLAPLLVLAFGANFVLLFTIWQEASLHEPMYYLLAILSVLDVILCLTLIPKVLVIFWFNMKPISFVGCFLQMFIMNTFLPMESSTFLVMAYDRYVAICHPLRYPFIITEQFVINVAIFIVFHNLLATLPTPVLAARLNYCASNMTENCICANISVAKLSCGDIHLNKLCQFVSVCLLGSDLVLILLSYCFILRAVIRQQSGGTVTKALSTCGSHVILILFFYTILLVFIFTNKAGKKIPSEVPILLNVLHHLIPPALNPIVYGVRTQEIKQGIMKLIKHL</sequence>
<evidence type="ECO:0000256" key="1">
    <source>
        <dbReference type="ARBA" id="ARBA00004141"/>
    </source>
</evidence>
<protein>
    <recommendedName>
        <fullName evidence="11">G-protein coupled receptors family 1 profile domain-containing protein</fullName>
    </recommendedName>
</protein>
<keyword evidence="8" id="KW-0675">Receptor</keyword>
<evidence type="ECO:0000256" key="9">
    <source>
        <dbReference type="ARBA" id="ARBA00023224"/>
    </source>
</evidence>
<feature type="transmembrane region" description="Helical" evidence="10">
    <location>
        <begin position="135"/>
        <end position="157"/>
    </location>
</feature>
<evidence type="ECO:0000313" key="12">
    <source>
        <dbReference type="Ensembl" id="ENSCCNP00000001876.1"/>
    </source>
</evidence>
<reference evidence="12" key="1">
    <citation type="submission" date="2023-09" db="UniProtKB">
        <authorList>
            <consortium name="Ensembl"/>
        </authorList>
    </citation>
    <scope>IDENTIFICATION</scope>
</reference>
<evidence type="ECO:0000256" key="8">
    <source>
        <dbReference type="ARBA" id="ARBA00023170"/>
    </source>
</evidence>
<dbReference type="SMART" id="SM01381">
    <property type="entry name" value="7TM_GPCR_Srsx"/>
    <property type="match status" value="1"/>
</dbReference>
<keyword evidence="7 10" id="KW-0472">Membrane</keyword>
<evidence type="ECO:0000256" key="4">
    <source>
        <dbReference type="ARBA" id="ARBA00022725"/>
    </source>
</evidence>
<feature type="transmembrane region" description="Helical" evidence="10">
    <location>
        <begin position="239"/>
        <end position="262"/>
    </location>
</feature>
<evidence type="ECO:0000256" key="6">
    <source>
        <dbReference type="ARBA" id="ARBA00023040"/>
    </source>
</evidence>
<keyword evidence="9" id="KW-0807">Transducer</keyword>
<dbReference type="GO" id="GO:0005886">
    <property type="term" value="C:plasma membrane"/>
    <property type="evidence" value="ECO:0007669"/>
    <property type="project" value="TreeGrafter"/>
</dbReference>
<keyword evidence="6" id="KW-0297">G-protein coupled receptor</keyword>
<dbReference type="PANTHER" id="PTHR26450">
    <property type="entry name" value="OLFACTORY RECEPTOR 56B1-RELATED"/>
    <property type="match status" value="1"/>
</dbReference>
<dbReference type="FunFam" id="1.20.1070.10:FF:000002">
    <property type="entry name" value="Olfactory receptor"/>
    <property type="match status" value="1"/>
</dbReference>
<dbReference type="InterPro" id="IPR000276">
    <property type="entry name" value="GPCR_Rhodpsn"/>
</dbReference>
<keyword evidence="3 10" id="KW-0812">Transmembrane</keyword>
<evidence type="ECO:0000256" key="2">
    <source>
        <dbReference type="ARBA" id="ARBA00022606"/>
    </source>
</evidence>
<dbReference type="GO" id="GO:0071396">
    <property type="term" value="P:cellular response to lipid"/>
    <property type="evidence" value="ECO:0007669"/>
    <property type="project" value="UniProtKB-ARBA"/>
</dbReference>
<name>A0A8C0W1Y6_CASCN</name>
<evidence type="ECO:0000256" key="5">
    <source>
        <dbReference type="ARBA" id="ARBA00022989"/>
    </source>
</evidence>
<accession>A0A8C0W1Y6</accession>
<dbReference type="PANTHER" id="PTHR26450:SF52">
    <property type="entry name" value="OLFACTORY RECEPTOR FAMILY 56 SUBFAMILY A MEMBER 41, PSEUDOGENE 1"/>
    <property type="match status" value="1"/>
</dbReference>
<keyword evidence="2" id="KW-0716">Sensory transduction</keyword>
<feature type="transmembrane region" description="Helical" evidence="10">
    <location>
        <begin position="203"/>
        <end position="227"/>
    </location>
</feature>
<feature type="transmembrane region" description="Helical" evidence="10">
    <location>
        <begin position="28"/>
        <end position="51"/>
    </location>
</feature>
<evidence type="ECO:0000259" key="11">
    <source>
        <dbReference type="PROSITE" id="PS50262"/>
    </source>
</evidence>